<gene>
    <name evidence="17" type="primary">yncD</name>
    <name evidence="17" type="ORF">ING2E5A_1104</name>
</gene>
<comment type="subcellular location">
    <subcellularLocation>
        <location evidence="1 12">Cell outer membrane</location>
        <topology evidence="1 12">Multi-pass membrane protein</topology>
    </subcellularLocation>
</comment>
<keyword evidence="11 12" id="KW-0998">Cell outer membrane</keyword>
<keyword evidence="2 12" id="KW-0813">Transport</keyword>
<keyword evidence="5 12" id="KW-0812">Transmembrane</keyword>
<evidence type="ECO:0000313" key="17">
    <source>
        <dbReference type="EMBL" id="SCM56923.1"/>
    </source>
</evidence>
<dbReference type="Pfam" id="PF07715">
    <property type="entry name" value="Plug"/>
    <property type="match status" value="1"/>
</dbReference>
<dbReference type="Gene3D" id="2.40.170.20">
    <property type="entry name" value="TonB-dependent receptor, beta-barrel domain"/>
    <property type="match status" value="1"/>
</dbReference>
<evidence type="ECO:0000256" key="10">
    <source>
        <dbReference type="ARBA" id="ARBA00023136"/>
    </source>
</evidence>
<feature type="chain" id="PRO_5009603849" evidence="14">
    <location>
        <begin position="21"/>
        <end position="678"/>
    </location>
</feature>
<dbReference type="PROSITE" id="PS01156">
    <property type="entry name" value="TONB_DEPENDENT_REC_2"/>
    <property type="match status" value="1"/>
</dbReference>
<dbReference type="GO" id="GO:0006826">
    <property type="term" value="P:iron ion transport"/>
    <property type="evidence" value="ECO:0007669"/>
    <property type="project" value="UniProtKB-KW"/>
</dbReference>
<dbReference type="PANTHER" id="PTHR32552:SF81">
    <property type="entry name" value="TONB-DEPENDENT OUTER MEMBRANE RECEPTOR"/>
    <property type="match status" value="1"/>
</dbReference>
<feature type="domain" description="TonB-dependent receptor-like beta-barrel" evidence="15">
    <location>
        <begin position="269"/>
        <end position="637"/>
    </location>
</feature>
<evidence type="ECO:0000256" key="4">
    <source>
        <dbReference type="ARBA" id="ARBA00022496"/>
    </source>
</evidence>
<evidence type="ECO:0000259" key="15">
    <source>
        <dbReference type="Pfam" id="PF00593"/>
    </source>
</evidence>
<evidence type="ECO:0000256" key="13">
    <source>
        <dbReference type="RuleBase" id="RU003357"/>
    </source>
</evidence>
<dbReference type="Pfam" id="PF00593">
    <property type="entry name" value="TonB_dep_Rec_b-barrel"/>
    <property type="match status" value="1"/>
</dbReference>
<keyword evidence="17" id="KW-0675">Receptor</keyword>
<evidence type="ECO:0000259" key="16">
    <source>
        <dbReference type="Pfam" id="PF07715"/>
    </source>
</evidence>
<keyword evidence="4" id="KW-0410">Iron transport</keyword>
<organism evidence="17 18">
    <name type="scientific">Petrimonas mucosa</name>
    <dbReference type="NCBI Taxonomy" id="1642646"/>
    <lineage>
        <taxon>Bacteria</taxon>
        <taxon>Pseudomonadati</taxon>
        <taxon>Bacteroidota</taxon>
        <taxon>Bacteroidia</taxon>
        <taxon>Bacteroidales</taxon>
        <taxon>Dysgonomonadaceae</taxon>
        <taxon>Petrimonas</taxon>
    </lineage>
</organism>
<evidence type="ECO:0000256" key="8">
    <source>
        <dbReference type="ARBA" id="ARBA00023065"/>
    </source>
</evidence>
<keyword evidence="9 13" id="KW-0798">TonB box</keyword>
<dbReference type="InterPro" id="IPR000531">
    <property type="entry name" value="Beta-barrel_TonB"/>
</dbReference>
<keyword evidence="7" id="KW-0408">Iron</keyword>
<evidence type="ECO:0000256" key="1">
    <source>
        <dbReference type="ARBA" id="ARBA00004571"/>
    </source>
</evidence>
<comment type="similarity">
    <text evidence="12 13">Belongs to the TonB-dependent receptor family.</text>
</comment>
<proteinExistence type="inferred from homology"/>
<evidence type="ECO:0000256" key="5">
    <source>
        <dbReference type="ARBA" id="ARBA00022692"/>
    </source>
</evidence>
<dbReference type="InterPro" id="IPR039426">
    <property type="entry name" value="TonB-dep_rcpt-like"/>
</dbReference>
<keyword evidence="3 12" id="KW-1134">Transmembrane beta strand</keyword>
<dbReference type="EMBL" id="LT608328">
    <property type="protein sequence ID" value="SCM56923.1"/>
    <property type="molecule type" value="Genomic_DNA"/>
</dbReference>
<evidence type="ECO:0000256" key="11">
    <source>
        <dbReference type="ARBA" id="ARBA00023237"/>
    </source>
</evidence>
<protein>
    <submittedName>
        <fullName evidence="17">Putative TonB-dependent receptor YncD</fullName>
    </submittedName>
</protein>
<dbReference type="Proteomes" id="UP000178485">
    <property type="component" value="Chromosome i"/>
</dbReference>
<evidence type="ECO:0000256" key="9">
    <source>
        <dbReference type="ARBA" id="ARBA00023077"/>
    </source>
</evidence>
<accession>A0A1G4G5X8</accession>
<dbReference type="SUPFAM" id="SSF56935">
    <property type="entry name" value="Porins"/>
    <property type="match status" value="1"/>
</dbReference>
<keyword evidence="6 14" id="KW-0732">Signal</keyword>
<name>A0A1G4G5X8_9BACT</name>
<keyword evidence="8" id="KW-0406">Ion transport</keyword>
<dbReference type="STRING" id="1642646.ING2E5A_1104"/>
<evidence type="ECO:0000256" key="3">
    <source>
        <dbReference type="ARBA" id="ARBA00022452"/>
    </source>
</evidence>
<evidence type="ECO:0000256" key="6">
    <source>
        <dbReference type="ARBA" id="ARBA00022729"/>
    </source>
</evidence>
<dbReference type="InterPro" id="IPR037066">
    <property type="entry name" value="Plug_dom_sf"/>
</dbReference>
<dbReference type="InterPro" id="IPR012910">
    <property type="entry name" value="Plug_dom"/>
</dbReference>
<dbReference type="AlphaFoldDB" id="A0A1G4G5X8"/>
<dbReference type="PANTHER" id="PTHR32552">
    <property type="entry name" value="FERRICHROME IRON RECEPTOR-RELATED"/>
    <property type="match status" value="1"/>
</dbReference>
<feature type="signal peptide" evidence="14">
    <location>
        <begin position="1"/>
        <end position="20"/>
    </location>
</feature>
<evidence type="ECO:0000256" key="12">
    <source>
        <dbReference type="PROSITE-ProRule" id="PRU01360"/>
    </source>
</evidence>
<reference evidence="17 18" key="1">
    <citation type="submission" date="2016-08" db="EMBL/GenBank/DDBJ databases">
        <authorList>
            <person name="Seilhamer J.J."/>
        </authorList>
    </citation>
    <scope>NUCLEOTIDE SEQUENCE [LARGE SCALE GENOMIC DNA]</scope>
    <source>
        <strain evidence="17">ING2-E5A</strain>
    </source>
</reference>
<evidence type="ECO:0000256" key="7">
    <source>
        <dbReference type="ARBA" id="ARBA00023004"/>
    </source>
</evidence>
<dbReference type="KEGG" id="pmuc:ING2E5A_1104"/>
<evidence type="ECO:0000256" key="2">
    <source>
        <dbReference type="ARBA" id="ARBA00022448"/>
    </source>
</evidence>
<dbReference type="PROSITE" id="PS52016">
    <property type="entry name" value="TONB_DEPENDENT_REC_3"/>
    <property type="match status" value="1"/>
</dbReference>
<dbReference type="GO" id="GO:0009279">
    <property type="term" value="C:cell outer membrane"/>
    <property type="evidence" value="ECO:0007669"/>
    <property type="project" value="UniProtKB-SubCell"/>
</dbReference>
<dbReference type="InterPro" id="IPR036942">
    <property type="entry name" value="Beta-barrel_TonB_sf"/>
</dbReference>
<dbReference type="Gene3D" id="2.170.130.10">
    <property type="entry name" value="TonB-dependent receptor, plug domain"/>
    <property type="match status" value="1"/>
</dbReference>
<dbReference type="InterPro" id="IPR010917">
    <property type="entry name" value="TonB_rcpt_CS"/>
</dbReference>
<sequence>MHQRSILLISSLLLPLLFVAAQEPLPKGDDSTFLLNEVVVNAHQTNLRWHHLPGNISVLAGTEVQRGDGNSFASILHALPGIYMHSGTYATNRIVIRGMGSRTPYNTNRIKAYLNDIPITSSDGISSPEDIDLDGIGRIEIIKGPASALYGSGLGGNINLSTPAPLRSSFTARLQVGSFNTAKASAGGSYVRDDLKISGNVGHIRSDGFRENNRLRRTSLLSSGRLEKSAHTLEYTLLLLEMDAAIPSSIGKTLFETDPGAAAPNWKAIEGFKRYGRGVAGISLENRLGEGWVNRLTTFGRWTESYEKRPFNNLTDGTYGGGVRDRLSFHAERYDILVGLEWISDTYRWRVDREEAIINRNSETRYHLNFFTMIHLRPSPKWNISLGGAVNRIRYRLKDRFPDNGDQGGERTFPLTVSPRIGINYAPDSKVALYASVGHGFSMPSPEETLLPEGSINRGLKPEQGWQYEAGIRLNLLHGTTQIDATLYRIDLHNLIVTKRLTDEIFTGINAGRSRHRGIELLWRQQVFYRGHFPGSLNINSSCTFSQNRFVDFTDDGNIYDGNQLPGIPSHLFQTYFDWKPLEPLHLGVRFQYTGKQFINDANSVTADGYQLTDAKVGYLLPITTSGRVELHAGVNNATGTHYASMLTVNAVAAGNAEPRYYYPGAPRHFYIGTIWNF</sequence>
<feature type="domain" description="TonB-dependent receptor plug" evidence="16">
    <location>
        <begin position="52"/>
        <end position="153"/>
    </location>
</feature>
<keyword evidence="10 12" id="KW-0472">Membrane</keyword>
<evidence type="ECO:0000313" key="18">
    <source>
        <dbReference type="Proteomes" id="UP000178485"/>
    </source>
</evidence>
<evidence type="ECO:0000256" key="14">
    <source>
        <dbReference type="SAM" id="SignalP"/>
    </source>
</evidence>
<keyword evidence="18" id="KW-1185">Reference proteome</keyword>